<accession>A0AAD5X994</accession>
<feature type="region of interest" description="Disordered" evidence="1">
    <location>
        <begin position="383"/>
        <end position="402"/>
    </location>
</feature>
<feature type="compositionally biased region" description="Low complexity" evidence="1">
    <location>
        <begin position="159"/>
        <end position="173"/>
    </location>
</feature>
<proteinExistence type="predicted"/>
<organism evidence="2 3">
    <name type="scientific">Rhizophlyctis rosea</name>
    <dbReference type="NCBI Taxonomy" id="64517"/>
    <lineage>
        <taxon>Eukaryota</taxon>
        <taxon>Fungi</taxon>
        <taxon>Fungi incertae sedis</taxon>
        <taxon>Chytridiomycota</taxon>
        <taxon>Chytridiomycota incertae sedis</taxon>
        <taxon>Chytridiomycetes</taxon>
        <taxon>Rhizophlyctidales</taxon>
        <taxon>Rhizophlyctidaceae</taxon>
        <taxon>Rhizophlyctis</taxon>
    </lineage>
</organism>
<feature type="compositionally biased region" description="Polar residues" evidence="1">
    <location>
        <begin position="87"/>
        <end position="98"/>
    </location>
</feature>
<feature type="compositionally biased region" description="Polar residues" evidence="1">
    <location>
        <begin position="69"/>
        <end position="78"/>
    </location>
</feature>
<feature type="compositionally biased region" description="Acidic residues" evidence="1">
    <location>
        <begin position="227"/>
        <end position="244"/>
    </location>
</feature>
<evidence type="ECO:0000313" key="3">
    <source>
        <dbReference type="Proteomes" id="UP001212841"/>
    </source>
</evidence>
<sequence length="615" mass="68276">MLMDQVDTGMDEDRPRSPPEAFFYLDEQNLVAKVKTKPPPLSEPIEPQSTPLPTPPLTSAADSFPDLTPTHTFTQSHSHLVDISPIASPSHSPLSNPLATIPTAPVAPSEPIPETGLFGNSDSDISDLSSTASTSDSDSEDALPLTRRKGRKREANDMVSESELSTVSSVTDSNPNSEDETSFCSSLSEISSGDDGSDFNPGGSKGRSKSSRRRKLKKRRRRRHVEDSDEESEVEYMGPDEDPDMDEHIDITPFPQLNTPIVPFSTTDPYYDDWIAEASSNSVYVDKALPPSYPRGYAPSRVQRVPLYTLSGNGMIMVKNKHMPNKMEPVAYVFSGEKYGLGADATQRLTKAVDGILDSNMDLPRTCIGKRFGAEKARAMAPNKRDAGIEVPSDESETEEGDKLEVKGRGVLLNIGVWEWKCFTRNRYAVSAPTDYDIFILNHLTYGFQSLLTSTGSVDRLSRRHNFVDPEDHAAHSQLVSNLPPLSRALMHNRPLYPTLINNWNVLTRNNHVDANGFKWTVMFYYGDFGADTGSLVFDQLRLGIGVKPGDIVIANTNRLIHRAEAYSGRRCCTVACFHGTMYRNFHKHPEQRSAWKTLGTGLDQIMPEMIDRLF</sequence>
<feature type="compositionally biased region" description="Basic residues" evidence="1">
    <location>
        <begin position="206"/>
        <end position="223"/>
    </location>
</feature>
<reference evidence="2" key="1">
    <citation type="submission" date="2020-05" db="EMBL/GenBank/DDBJ databases">
        <title>Phylogenomic resolution of chytrid fungi.</title>
        <authorList>
            <person name="Stajich J.E."/>
            <person name="Amses K."/>
            <person name="Simmons R."/>
            <person name="Seto K."/>
            <person name="Myers J."/>
            <person name="Bonds A."/>
            <person name="Quandt C.A."/>
            <person name="Barry K."/>
            <person name="Liu P."/>
            <person name="Grigoriev I."/>
            <person name="Longcore J.E."/>
            <person name="James T.Y."/>
        </authorList>
    </citation>
    <scope>NUCLEOTIDE SEQUENCE</scope>
    <source>
        <strain evidence="2">JEL0318</strain>
    </source>
</reference>
<name>A0AAD5X994_9FUNG</name>
<evidence type="ECO:0000313" key="2">
    <source>
        <dbReference type="EMBL" id="KAJ3057126.1"/>
    </source>
</evidence>
<dbReference type="Proteomes" id="UP001212841">
    <property type="component" value="Unassembled WGS sequence"/>
</dbReference>
<dbReference type="Gene3D" id="3.60.130.30">
    <property type="match status" value="1"/>
</dbReference>
<feature type="compositionally biased region" description="Low complexity" evidence="1">
    <location>
        <begin position="121"/>
        <end position="136"/>
    </location>
</feature>
<protein>
    <submittedName>
        <fullName evidence="2">Uncharacterized protein</fullName>
    </submittedName>
</protein>
<gene>
    <name evidence="2" type="ORF">HK097_000054</name>
</gene>
<evidence type="ECO:0000256" key="1">
    <source>
        <dbReference type="SAM" id="MobiDB-lite"/>
    </source>
</evidence>
<feature type="compositionally biased region" description="Polar residues" evidence="1">
    <location>
        <begin position="182"/>
        <end position="191"/>
    </location>
</feature>
<dbReference type="AlphaFoldDB" id="A0AAD5X994"/>
<keyword evidence="3" id="KW-1185">Reference proteome</keyword>
<comment type="caution">
    <text evidence="2">The sequence shown here is derived from an EMBL/GenBank/DDBJ whole genome shotgun (WGS) entry which is preliminary data.</text>
</comment>
<feature type="region of interest" description="Disordered" evidence="1">
    <location>
        <begin position="36"/>
        <end position="244"/>
    </location>
</feature>
<feature type="region of interest" description="Disordered" evidence="1">
    <location>
        <begin position="1"/>
        <end position="20"/>
    </location>
</feature>
<dbReference type="EMBL" id="JADGJD010000010">
    <property type="protein sequence ID" value="KAJ3057126.1"/>
    <property type="molecule type" value="Genomic_DNA"/>
</dbReference>